<dbReference type="Proteomes" id="UP000800040">
    <property type="component" value="Unassembled WGS sequence"/>
</dbReference>
<gene>
    <name evidence="1" type="ORF">BDW02DRAFT_318295</name>
</gene>
<organism evidence="1 2">
    <name type="scientific">Decorospora gaudefroyi</name>
    <dbReference type="NCBI Taxonomy" id="184978"/>
    <lineage>
        <taxon>Eukaryota</taxon>
        <taxon>Fungi</taxon>
        <taxon>Dikarya</taxon>
        <taxon>Ascomycota</taxon>
        <taxon>Pezizomycotina</taxon>
        <taxon>Dothideomycetes</taxon>
        <taxon>Pleosporomycetidae</taxon>
        <taxon>Pleosporales</taxon>
        <taxon>Pleosporineae</taxon>
        <taxon>Pleosporaceae</taxon>
        <taxon>Decorospora</taxon>
    </lineage>
</organism>
<accession>A0A6A5KAA9</accession>
<dbReference type="EMBL" id="ML975296">
    <property type="protein sequence ID" value="KAF1834815.1"/>
    <property type="molecule type" value="Genomic_DNA"/>
</dbReference>
<protein>
    <submittedName>
        <fullName evidence="1">Uncharacterized protein</fullName>
    </submittedName>
</protein>
<dbReference type="AlphaFoldDB" id="A0A6A5KAA9"/>
<evidence type="ECO:0000313" key="1">
    <source>
        <dbReference type="EMBL" id="KAF1834815.1"/>
    </source>
</evidence>
<keyword evidence="2" id="KW-1185">Reference proteome</keyword>
<name>A0A6A5KAA9_9PLEO</name>
<dbReference type="OrthoDB" id="5365701at2759"/>
<reference evidence="1" key="1">
    <citation type="submission" date="2020-01" db="EMBL/GenBank/DDBJ databases">
        <authorList>
            <consortium name="DOE Joint Genome Institute"/>
            <person name="Haridas S."/>
            <person name="Albert R."/>
            <person name="Binder M."/>
            <person name="Bloem J."/>
            <person name="Labutti K."/>
            <person name="Salamov A."/>
            <person name="Andreopoulos B."/>
            <person name="Baker S.E."/>
            <person name="Barry K."/>
            <person name="Bills G."/>
            <person name="Bluhm B.H."/>
            <person name="Cannon C."/>
            <person name="Castanera R."/>
            <person name="Culley D.E."/>
            <person name="Daum C."/>
            <person name="Ezra D."/>
            <person name="Gonzalez J.B."/>
            <person name="Henrissat B."/>
            <person name="Kuo A."/>
            <person name="Liang C."/>
            <person name="Lipzen A."/>
            <person name="Lutzoni F."/>
            <person name="Magnuson J."/>
            <person name="Mondo S."/>
            <person name="Nolan M."/>
            <person name="Ohm R."/>
            <person name="Pangilinan J."/>
            <person name="Park H.-J."/>
            <person name="Ramirez L."/>
            <person name="Alfaro M."/>
            <person name="Sun H."/>
            <person name="Tritt A."/>
            <person name="Yoshinaga Y."/>
            <person name="Zwiers L.-H."/>
            <person name="Turgeon B.G."/>
            <person name="Goodwin S.B."/>
            <person name="Spatafora J.W."/>
            <person name="Crous P.W."/>
            <person name="Grigoriev I.V."/>
        </authorList>
    </citation>
    <scope>NUCLEOTIDE SEQUENCE</scope>
    <source>
        <strain evidence="1">P77</strain>
    </source>
</reference>
<proteinExistence type="predicted"/>
<evidence type="ECO:0000313" key="2">
    <source>
        <dbReference type="Proteomes" id="UP000800040"/>
    </source>
</evidence>
<sequence>MHPLSITTAVFRITTTCITAAKKLNDIRNAWKRAPVTVASLCSQLKLTGASLSQIQNLLLSDADVLQKKPTLIEAFDTTLTSCLVLSTWLEKYMQKITRGVFGGSKITWKMKFKTLWNEEEVGQLLEQLHKQQGAISVLLGLLQMDSLSEIKNHVHRHERYLREIFRNTQHLRKAHSIEAPESIFGTDEANGSIFSKFAEDPHTDDRSLEDCFESVVLGSKV</sequence>